<protein>
    <submittedName>
        <fullName evidence="1">Uncharacterized protein</fullName>
    </submittedName>
</protein>
<reference evidence="1 2" key="1">
    <citation type="journal article" date="2019" name="Nat. Ecol. Evol.">
        <title>Megaphylogeny resolves global patterns of mushroom evolution.</title>
        <authorList>
            <person name="Varga T."/>
            <person name="Krizsan K."/>
            <person name="Foldi C."/>
            <person name="Dima B."/>
            <person name="Sanchez-Garcia M."/>
            <person name="Sanchez-Ramirez S."/>
            <person name="Szollosi G.J."/>
            <person name="Szarkandi J.G."/>
            <person name="Papp V."/>
            <person name="Albert L."/>
            <person name="Andreopoulos W."/>
            <person name="Angelini C."/>
            <person name="Antonin V."/>
            <person name="Barry K.W."/>
            <person name="Bougher N.L."/>
            <person name="Buchanan P."/>
            <person name="Buyck B."/>
            <person name="Bense V."/>
            <person name="Catcheside P."/>
            <person name="Chovatia M."/>
            <person name="Cooper J."/>
            <person name="Damon W."/>
            <person name="Desjardin D."/>
            <person name="Finy P."/>
            <person name="Geml J."/>
            <person name="Haridas S."/>
            <person name="Hughes K."/>
            <person name="Justo A."/>
            <person name="Karasinski D."/>
            <person name="Kautmanova I."/>
            <person name="Kiss B."/>
            <person name="Kocsube S."/>
            <person name="Kotiranta H."/>
            <person name="LaButti K.M."/>
            <person name="Lechner B.E."/>
            <person name="Liimatainen K."/>
            <person name="Lipzen A."/>
            <person name="Lukacs Z."/>
            <person name="Mihaltcheva S."/>
            <person name="Morgado L.N."/>
            <person name="Niskanen T."/>
            <person name="Noordeloos M.E."/>
            <person name="Ohm R.A."/>
            <person name="Ortiz-Santana B."/>
            <person name="Ovrebo C."/>
            <person name="Racz N."/>
            <person name="Riley R."/>
            <person name="Savchenko A."/>
            <person name="Shiryaev A."/>
            <person name="Soop K."/>
            <person name="Spirin V."/>
            <person name="Szebenyi C."/>
            <person name="Tomsovsky M."/>
            <person name="Tulloss R.E."/>
            <person name="Uehling J."/>
            <person name="Grigoriev I.V."/>
            <person name="Vagvolgyi C."/>
            <person name="Papp T."/>
            <person name="Martin F.M."/>
            <person name="Miettinen O."/>
            <person name="Hibbett D.S."/>
            <person name="Nagy L.G."/>
        </authorList>
    </citation>
    <scope>NUCLEOTIDE SEQUENCE [LARGE SCALE GENOMIC DNA]</scope>
    <source>
        <strain evidence="1 2">NL-1719</strain>
    </source>
</reference>
<evidence type="ECO:0000313" key="2">
    <source>
        <dbReference type="Proteomes" id="UP000308600"/>
    </source>
</evidence>
<keyword evidence="2" id="KW-1185">Reference proteome</keyword>
<organism evidence="1 2">
    <name type="scientific">Pluteus cervinus</name>
    <dbReference type="NCBI Taxonomy" id="181527"/>
    <lineage>
        <taxon>Eukaryota</taxon>
        <taxon>Fungi</taxon>
        <taxon>Dikarya</taxon>
        <taxon>Basidiomycota</taxon>
        <taxon>Agaricomycotina</taxon>
        <taxon>Agaricomycetes</taxon>
        <taxon>Agaricomycetidae</taxon>
        <taxon>Agaricales</taxon>
        <taxon>Pluteineae</taxon>
        <taxon>Pluteaceae</taxon>
        <taxon>Pluteus</taxon>
    </lineage>
</organism>
<proteinExistence type="predicted"/>
<name>A0ACD3B235_9AGAR</name>
<evidence type="ECO:0000313" key="1">
    <source>
        <dbReference type="EMBL" id="TFK71855.1"/>
    </source>
</evidence>
<dbReference type="EMBL" id="ML208292">
    <property type="protein sequence ID" value="TFK71855.1"/>
    <property type="molecule type" value="Genomic_DNA"/>
</dbReference>
<accession>A0ACD3B235</accession>
<gene>
    <name evidence="1" type="ORF">BDN72DRAFT_399702</name>
</gene>
<sequence length="994" mass="111635">MSTLLPFHKKILEGIHDPGSNDLLLMARGLGLRRIICTLLKIYDSPKNLVLILNANSEEESEIGEELGIMGCRKPGLRVVAYDTGNKDRQALYKGGGLISVTSRILVVDMLKGDIPIDMITGMLVLHAEKVTALALEAFIVRLYREKNKKGFLKAFTDQPEHITSGMSPLKNIMKELQLRIVHVYPRFHEDIKKSLERRKADVIELSQDMSENMSDIHHAIIDCMNGTLYELKRSNTSLELDDLNVENAYFRSFEIIVRKQLDPVWNKVGPKTKQLVNDLGTLRLLLYFLLTYDALQFHAYLETLVTSNNTSQYGGPKQHHPPWMMTDAADMIFRLAKRRCYILTTPKAVEPSLQIDLHDDSDDAWDALDDIQGRGTSIKKLPNNQTAEAQRPKWLPAGLDPVLEELPKWSLLADVLQEIEGEILRQELERAVGGGGILPPAFGSDTVLVMASSTRACNSITEFLSTMDYTKPKGSQGHSMMLRKLKLYFWWKGQLSQQASNQNTNAKQPAQNRPSGSAQQPQNVSDALKKDMPRRGPTRRRVRGGAPAPAQSDKGTAQAKKQRNDTGDMMVDEIRDEADTFADFWAAQVNSAGGSNLASNAANLDDVIEFVPDLEEFDTNYGLLEPQQTVLVRAYSNDLDDRMLAEIQPRFIVMFEPSMEFVRRVEVYRSSNPGLGVRVYHMIYTNSCEEHKYLAAIRREKYAFEKLIKERATMLLPIFEDRRAGSSEAIKTISTRLAGGRREATQPSQVVVDMREFRSTLPSLLHASNLLIIPATLTVGDYILTPDICVERKSLADLVSSFNSGRLYTQCEMMSVHYKDPVLLIEFEEDKAFSLDIVSDLKSYAKPTGKYPAKKRSTNPAVDDYIPSIQSKLVLLLLSFPRVKIIWSSSPYATAEIFNDLKLNQTEPDPSKAISIGAEEDPDAGAGINSAAEELLRCLPGINTKNVKYVMSKVGSVRELCEMSLEKVQEILGVEPGKQCWEFMHKGEDGRRR</sequence>
<dbReference type="Proteomes" id="UP000308600">
    <property type="component" value="Unassembled WGS sequence"/>
</dbReference>